<gene>
    <name evidence="8" type="ORF">LOTGIDRAFT_176959</name>
</gene>
<dbReference type="Pfam" id="PF14752">
    <property type="entry name" value="RBP_receptor"/>
    <property type="match status" value="1"/>
</dbReference>
<reference evidence="8 9" key="1">
    <citation type="journal article" date="2013" name="Nature">
        <title>Insights into bilaterian evolution from three spiralian genomes.</title>
        <authorList>
            <person name="Simakov O."/>
            <person name="Marletaz F."/>
            <person name="Cho S.J."/>
            <person name="Edsinger-Gonzales E."/>
            <person name="Havlak P."/>
            <person name="Hellsten U."/>
            <person name="Kuo D.H."/>
            <person name="Larsson T."/>
            <person name="Lv J."/>
            <person name="Arendt D."/>
            <person name="Savage R."/>
            <person name="Osoegawa K."/>
            <person name="de Jong P."/>
            <person name="Grimwood J."/>
            <person name="Chapman J.A."/>
            <person name="Shapiro H."/>
            <person name="Aerts A."/>
            <person name="Otillar R.P."/>
            <person name="Terry A.Y."/>
            <person name="Boore J.L."/>
            <person name="Grigoriev I.V."/>
            <person name="Lindberg D.R."/>
            <person name="Seaver E.C."/>
            <person name="Weisblat D.A."/>
            <person name="Putnam N.H."/>
            <person name="Rokhsar D.S."/>
        </authorList>
    </citation>
    <scope>NUCLEOTIDE SEQUENCE [LARGE SCALE GENOMIC DNA]</scope>
</reference>
<keyword evidence="9" id="KW-1185">Reference proteome</keyword>
<proteinExistence type="predicted"/>
<evidence type="ECO:0000313" key="9">
    <source>
        <dbReference type="Proteomes" id="UP000030746"/>
    </source>
</evidence>
<dbReference type="STRING" id="225164.V3YZ45"/>
<evidence type="ECO:0000313" key="8">
    <source>
        <dbReference type="EMBL" id="ESO83408.1"/>
    </source>
</evidence>
<dbReference type="GO" id="GO:0038023">
    <property type="term" value="F:signaling receptor activity"/>
    <property type="evidence" value="ECO:0007669"/>
    <property type="project" value="InterPro"/>
</dbReference>
<dbReference type="GO" id="GO:0034632">
    <property type="term" value="F:retinol transmembrane transporter activity"/>
    <property type="evidence" value="ECO:0007669"/>
    <property type="project" value="InterPro"/>
</dbReference>
<keyword evidence="5" id="KW-1133">Transmembrane helix</keyword>
<sequence length="113" mass="12766">LFIILFLSIFERRRDPKRWKCLNGRPGLLVPVNLLDGDEDRMAYAAAFGSTATNCLTLIQGQFIPEDCPIWFKIPYAMLAVIEMGIDYYPLFACLSKKTSLIDSVIGLVYSVL</sequence>
<evidence type="ECO:0000256" key="7">
    <source>
        <dbReference type="ARBA" id="ARBA00023170"/>
    </source>
</evidence>
<dbReference type="GeneID" id="20244106"/>
<keyword evidence="6" id="KW-0472">Membrane</keyword>
<keyword evidence="2" id="KW-0813">Transport</keyword>
<organism evidence="8 9">
    <name type="scientific">Lottia gigantea</name>
    <name type="common">Giant owl limpet</name>
    <dbReference type="NCBI Taxonomy" id="225164"/>
    <lineage>
        <taxon>Eukaryota</taxon>
        <taxon>Metazoa</taxon>
        <taxon>Spiralia</taxon>
        <taxon>Lophotrochozoa</taxon>
        <taxon>Mollusca</taxon>
        <taxon>Gastropoda</taxon>
        <taxon>Patellogastropoda</taxon>
        <taxon>Lottioidea</taxon>
        <taxon>Lottiidae</taxon>
        <taxon>Lottia</taxon>
    </lineage>
</organism>
<name>V3YZ45_LOTGI</name>
<evidence type="ECO:0000256" key="6">
    <source>
        <dbReference type="ARBA" id="ARBA00023136"/>
    </source>
</evidence>
<dbReference type="InterPro" id="IPR026612">
    <property type="entry name" value="STRA6-like"/>
</dbReference>
<comment type="subcellular location">
    <subcellularLocation>
        <location evidence="1">Cell membrane</location>
        <topology evidence="1">Multi-pass membrane protein</topology>
    </subcellularLocation>
</comment>
<dbReference type="GO" id="GO:0005886">
    <property type="term" value="C:plasma membrane"/>
    <property type="evidence" value="ECO:0007669"/>
    <property type="project" value="UniProtKB-SubCell"/>
</dbReference>
<dbReference type="RefSeq" id="XP_009065904.1">
    <property type="nucleotide sequence ID" value="XM_009067656.1"/>
</dbReference>
<evidence type="ECO:0000256" key="1">
    <source>
        <dbReference type="ARBA" id="ARBA00004651"/>
    </source>
</evidence>
<dbReference type="OMA" id="GEDKMFQ"/>
<dbReference type="PANTHER" id="PTHR21444:SF15">
    <property type="entry name" value="RECEPTOR FOR RETINOL UPTAKE STRA6"/>
    <property type="match status" value="1"/>
</dbReference>
<evidence type="ECO:0000256" key="2">
    <source>
        <dbReference type="ARBA" id="ARBA00022448"/>
    </source>
</evidence>
<dbReference type="PANTHER" id="PTHR21444">
    <property type="entry name" value="COILED-COIL DOMAIN-CONTAINING PROTEIN 180"/>
    <property type="match status" value="1"/>
</dbReference>
<dbReference type="GO" id="GO:0071939">
    <property type="term" value="P:vitamin A import into cell"/>
    <property type="evidence" value="ECO:0007669"/>
    <property type="project" value="TreeGrafter"/>
</dbReference>
<dbReference type="EMBL" id="KB203687">
    <property type="protein sequence ID" value="ESO83408.1"/>
    <property type="molecule type" value="Genomic_DNA"/>
</dbReference>
<keyword evidence="7" id="KW-0675">Receptor</keyword>
<dbReference type="AlphaFoldDB" id="V3YZ45"/>
<dbReference type="OrthoDB" id="2376984at2759"/>
<dbReference type="Proteomes" id="UP000030746">
    <property type="component" value="Unassembled WGS sequence"/>
</dbReference>
<dbReference type="KEGG" id="lgi:LOTGIDRAFT_176959"/>
<feature type="non-terminal residue" evidence="8">
    <location>
        <position position="113"/>
    </location>
</feature>
<protein>
    <submittedName>
        <fullName evidence="8">Uncharacterized protein</fullName>
    </submittedName>
</protein>
<evidence type="ECO:0000256" key="3">
    <source>
        <dbReference type="ARBA" id="ARBA00022475"/>
    </source>
</evidence>
<dbReference type="CTD" id="20244106"/>
<evidence type="ECO:0000256" key="4">
    <source>
        <dbReference type="ARBA" id="ARBA00022692"/>
    </source>
</evidence>
<evidence type="ECO:0000256" key="5">
    <source>
        <dbReference type="ARBA" id="ARBA00022989"/>
    </source>
</evidence>
<feature type="non-terminal residue" evidence="8">
    <location>
        <position position="1"/>
    </location>
</feature>
<accession>V3YZ45</accession>
<keyword evidence="3" id="KW-1003">Cell membrane</keyword>
<keyword evidence="4" id="KW-0812">Transmembrane</keyword>